<dbReference type="AlphaFoldDB" id="A0A9Q3KY22"/>
<dbReference type="EMBL" id="AVOT02131590">
    <property type="protein sequence ID" value="MBW0588706.1"/>
    <property type="molecule type" value="Genomic_DNA"/>
</dbReference>
<accession>A0A9Q3KY22</accession>
<protein>
    <submittedName>
        <fullName evidence="1">Uncharacterized protein</fullName>
    </submittedName>
</protein>
<gene>
    <name evidence="1" type="ORF">O181_128421</name>
</gene>
<organism evidence="1 2">
    <name type="scientific">Austropuccinia psidii MF-1</name>
    <dbReference type="NCBI Taxonomy" id="1389203"/>
    <lineage>
        <taxon>Eukaryota</taxon>
        <taxon>Fungi</taxon>
        <taxon>Dikarya</taxon>
        <taxon>Basidiomycota</taxon>
        <taxon>Pucciniomycotina</taxon>
        <taxon>Pucciniomycetes</taxon>
        <taxon>Pucciniales</taxon>
        <taxon>Sphaerophragmiaceae</taxon>
        <taxon>Austropuccinia</taxon>
    </lineage>
</organism>
<reference evidence="1" key="1">
    <citation type="submission" date="2021-03" db="EMBL/GenBank/DDBJ databases">
        <title>Draft genome sequence of rust myrtle Austropuccinia psidii MF-1, a brazilian biotype.</title>
        <authorList>
            <person name="Quecine M.C."/>
            <person name="Pachon D.M.R."/>
            <person name="Bonatelli M.L."/>
            <person name="Correr F.H."/>
            <person name="Franceschini L.M."/>
            <person name="Leite T.F."/>
            <person name="Margarido G.R.A."/>
            <person name="Almeida C.A."/>
            <person name="Ferrarezi J.A."/>
            <person name="Labate C.A."/>
        </authorList>
    </citation>
    <scope>NUCLEOTIDE SEQUENCE</scope>
    <source>
        <strain evidence="1">MF-1</strain>
    </source>
</reference>
<comment type="caution">
    <text evidence="1">The sequence shown here is derived from an EMBL/GenBank/DDBJ whole genome shotgun (WGS) entry which is preliminary data.</text>
</comment>
<name>A0A9Q3KY22_9BASI</name>
<keyword evidence="2" id="KW-1185">Reference proteome</keyword>
<sequence length="159" mass="17297">MDKNDHKVIAILHGGYRYKIHCIQNTNTNTDLPSISPPTTIMPFSGLALAWTASNTPLPMTNGHPSPPALVGNLASQSVSTVTSHSTCNSVSILATTSSNSTSKLRHLFDVFNCLFHCYCHHFYNYIHNHPDNAGNYGSLSGIQASLQALVEILNQFAE</sequence>
<evidence type="ECO:0000313" key="1">
    <source>
        <dbReference type="EMBL" id="MBW0588706.1"/>
    </source>
</evidence>
<proteinExistence type="predicted"/>
<evidence type="ECO:0000313" key="2">
    <source>
        <dbReference type="Proteomes" id="UP000765509"/>
    </source>
</evidence>
<dbReference type="Proteomes" id="UP000765509">
    <property type="component" value="Unassembled WGS sequence"/>
</dbReference>